<dbReference type="GO" id="GO:0005634">
    <property type="term" value="C:nucleus"/>
    <property type="evidence" value="ECO:0007669"/>
    <property type="project" value="TreeGrafter"/>
</dbReference>
<reference evidence="2 3" key="1">
    <citation type="journal article" date="2024" name="BMC Genomics">
        <title>De novo assembly and annotation of Popillia japonica's genome with initial clues to its potential as an invasive pest.</title>
        <authorList>
            <person name="Cucini C."/>
            <person name="Boschi S."/>
            <person name="Funari R."/>
            <person name="Cardaioli E."/>
            <person name="Iannotti N."/>
            <person name="Marturano G."/>
            <person name="Paoli F."/>
            <person name="Bruttini M."/>
            <person name="Carapelli A."/>
            <person name="Frati F."/>
            <person name="Nardi F."/>
        </authorList>
    </citation>
    <scope>NUCLEOTIDE SEQUENCE [LARGE SCALE GENOMIC DNA]</scope>
    <source>
        <strain evidence="2">DMR45628</strain>
    </source>
</reference>
<protein>
    <submittedName>
        <fullName evidence="2">DDE superfamily endonuclease</fullName>
    </submittedName>
</protein>
<name>A0AAW1HY78_POPJA</name>
<accession>A0AAW1HY78</accession>
<organism evidence="2 3">
    <name type="scientific">Popillia japonica</name>
    <name type="common">Japanese beetle</name>
    <dbReference type="NCBI Taxonomy" id="7064"/>
    <lineage>
        <taxon>Eukaryota</taxon>
        <taxon>Metazoa</taxon>
        <taxon>Ecdysozoa</taxon>
        <taxon>Arthropoda</taxon>
        <taxon>Hexapoda</taxon>
        <taxon>Insecta</taxon>
        <taxon>Pterygota</taxon>
        <taxon>Neoptera</taxon>
        <taxon>Endopterygota</taxon>
        <taxon>Coleoptera</taxon>
        <taxon>Polyphaga</taxon>
        <taxon>Scarabaeiformia</taxon>
        <taxon>Scarabaeidae</taxon>
        <taxon>Rutelinae</taxon>
        <taxon>Popillia</taxon>
    </lineage>
</organism>
<dbReference type="GO" id="GO:0003677">
    <property type="term" value="F:DNA binding"/>
    <property type="evidence" value="ECO:0007669"/>
    <property type="project" value="TreeGrafter"/>
</dbReference>
<dbReference type="EMBL" id="JASPKY010000827">
    <property type="protein sequence ID" value="KAK9681309.1"/>
    <property type="molecule type" value="Genomic_DNA"/>
</dbReference>
<dbReference type="InterPro" id="IPR004875">
    <property type="entry name" value="DDE_SF_endonuclease_dom"/>
</dbReference>
<feature type="domain" description="DDE-1" evidence="1">
    <location>
        <begin position="42"/>
        <end position="163"/>
    </location>
</feature>
<dbReference type="AlphaFoldDB" id="A0AAW1HY78"/>
<proteinExistence type="predicted"/>
<dbReference type="Pfam" id="PF03184">
    <property type="entry name" value="DDE_1"/>
    <property type="match status" value="1"/>
</dbReference>
<dbReference type="PANTHER" id="PTHR19303">
    <property type="entry name" value="TRANSPOSON"/>
    <property type="match status" value="1"/>
</dbReference>
<dbReference type="Proteomes" id="UP001458880">
    <property type="component" value="Unassembled WGS sequence"/>
</dbReference>
<keyword evidence="3" id="KW-1185">Reference proteome</keyword>
<dbReference type="InterPro" id="IPR050863">
    <property type="entry name" value="CenT-Element_Derived"/>
</dbReference>
<evidence type="ECO:0000259" key="1">
    <source>
        <dbReference type="Pfam" id="PF03184"/>
    </source>
</evidence>
<dbReference type="GO" id="GO:0004519">
    <property type="term" value="F:endonuclease activity"/>
    <property type="evidence" value="ECO:0007669"/>
    <property type="project" value="UniProtKB-KW"/>
</dbReference>
<sequence>MTTTFTTDQENELINHVLDFEIRMYGLTAIDLRRLAFQGVFVPPMVIFCRKRMKAELMDGAPPGTIFGCNDSGWMKLDLFEQWFDHFLTFTKPTKEEPVLLILDGHLTHTKNLNVVIKAKENNVLILCLPPHTTHKLQPLDVGVMYPLSTYMDQSLEKWMNNNPGQHPIQKLS</sequence>
<keyword evidence="2" id="KW-0378">Hydrolase</keyword>
<gene>
    <name evidence="2" type="ORF">QE152_g38418</name>
</gene>
<keyword evidence="2" id="KW-0540">Nuclease</keyword>
<comment type="caution">
    <text evidence="2">The sequence shown here is derived from an EMBL/GenBank/DDBJ whole genome shotgun (WGS) entry which is preliminary data.</text>
</comment>
<keyword evidence="2" id="KW-0255">Endonuclease</keyword>
<dbReference type="PANTHER" id="PTHR19303:SF74">
    <property type="entry name" value="POGO TRANSPOSABLE ELEMENT WITH KRAB DOMAIN"/>
    <property type="match status" value="1"/>
</dbReference>
<evidence type="ECO:0000313" key="2">
    <source>
        <dbReference type="EMBL" id="KAK9681309.1"/>
    </source>
</evidence>
<evidence type="ECO:0000313" key="3">
    <source>
        <dbReference type="Proteomes" id="UP001458880"/>
    </source>
</evidence>